<evidence type="ECO:0000259" key="3">
    <source>
        <dbReference type="PROSITE" id="PS50883"/>
    </source>
</evidence>
<name>A0A975Y207_9ACTN</name>
<keyword evidence="2" id="KW-1133">Transmembrane helix</keyword>
<evidence type="ECO:0000313" key="6">
    <source>
        <dbReference type="Proteomes" id="UP000683575"/>
    </source>
</evidence>
<dbReference type="InterPro" id="IPR050706">
    <property type="entry name" value="Cyclic-di-GMP_PDE-like"/>
</dbReference>
<protein>
    <submittedName>
        <fullName evidence="5">Bifunctional diguanylate cyclase/phosphodiesterase</fullName>
    </submittedName>
</protein>
<evidence type="ECO:0000313" key="5">
    <source>
        <dbReference type="EMBL" id="QWZ10055.1"/>
    </source>
</evidence>
<reference evidence="5" key="1">
    <citation type="submission" date="2021-06" db="EMBL/GenBank/DDBJ databases">
        <title>Complete genome sequence of Nocardioides sp. G188.</title>
        <authorList>
            <person name="Im W.-T."/>
        </authorList>
    </citation>
    <scope>NUCLEOTIDE SEQUENCE</scope>
    <source>
        <strain evidence="5">G188</strain>
    </source>
</reference>
<dbReference type="RefSeq" id="WP_216941901.1">
    <property type="nucleotide sequence ID" value="NZ_CP077062.1"/>
</dbReference>
<dbReference type="Proteomes" id="UP000683575">
    <property type="component" value="Chromosome"/>
</dbReference>
<dbReference type="EMBL" id="CP077062">
    <property type="protein sequence ID" value="QWZ10055.1"/>
    <property type="molecule type" value="Genomic_DNA"/>
</dbReference>
<feature type="transmembrane region" description="Helical" evidence="2">
    <location>
        <begin position="109"/>
        <end position="133"/>
    </location>
</feature>
<evidence type="ECO:0000259" key="4">
    <source>
        <dbReference type="PROSITE" id="PS50887"/>
    </source>
</evidence>
<feature type="domain" description="GGDEF" evidence="4">
    <location>
        <begin position="338"/>
        <end position="460"/>
    </location>
</feature>
<dbReference type="FunFam" id="3.30.70.270:FF:000001">
    <property type="entry name" value="Diguanylate cyclase domain protein"/>
    <property type="match status" value="1"/>
</dbReference>
<feature type="transmembrane region" description="Helical" evidence="2">
    <location>
        <begin position="16"/>
        <end position="34"/>
    </location>
</feature>
<dbReference type="SMART" id="SM00267">
    <property type="entry name" value="GGDEF"/>
    <property type="match status" value="1"/>
</dbReference>
<dbReference type="GO" id="GO:0071111">
    <property type="term" value="F:cyclic-guanylate-specific phosphodiesterase activity"/>
    <property type="evidence" value="ECO:0007669"/>
    <property type="project" value="InterPro"/>
</dbReference>
<keyword evidence="6" id="KW-1185">Reference proteome</keyword>
<feature type="region of interest" description="Disordered" evidence="1">
    <location>
        <begin position="672"/>
        <end position="699"/>
    </location>
</feature>
<feature type="transmembrane region" description="Helical" evidence="2">
    <location>
        <begin position="246"/>
        <end position="264"/>
    </location>
</feature>
<dbReference type="PROSITE" id="PS50883">
    <property type="entry name" value="EAL"/>
    <property type="match status" value="1"/>
</dbReference>
<feature type="transmembrane region" description="Helical" evidence="2">
    <location>
        <begin position="145"/>
        <end position="163"/>
    </location>
</feature>
<gene>
    <name evidence="5" type="ORF">KRR39_10150</name>
</gene>
<evidence type="ECO:0000256" key="2">
    <source>
        <dbReference type="SAM" id="Phobius"/>
    </source>
</evidence>
<dbReference type="SMART" id="SM00052">
    <property type="entry name" value="EAL"/>
    <property type="match status" value="1"/>
</dbReference>
<dbReference type="Pfam" id="PF00990">
    <property type="entry name" value="GGDEF"/>
    <property type="match status" value="1"/>
</dbReference>
<organism evidence="5 6">
    <name type="scientific">Nocardioides panacis</name>
    <dbReference type="NCBI Taxonomy" id="2849501"/>
    <lineage>
        <taxon>Bacteria</taxon>
        <taxon>Bacillati</taxon>
        <taxon>Actinomycetota</taxon>
        <taxon>Actinomycetes</taxon>
        <taxon>Propionibacteriales</taxon>
        <taxon>Nocardioidaceae</taxon>
        <taxon>Nocardioides</taxon>
    </lineage>
</organism>
<feature type="transmembrane region" description="Helical" evidence="2">
    <location>
        <begin position="208"/>
        <end position="225"/>
    </location>
</feature>
<accession>A0A975Y207</accession>
<dbReference type="PANTHER" id="PTHR33121:SF15">
    <property type="entry name" value="BLUE LIGHT- AND TEMPERATURE-REGULATED ANTIREPRESSOR BLUF"/>
    <property type="match status" value="1"/>
</dbReference>
<dbReference type="PANTHER" id="PTHR33121">
    <property type="entry name" value="CYCLIC DI-GMP PHOSPHODIESTERASE PDEF"/>
    <property type="match status" value="1"/>
</dbReference>
<keyword evidence="2" id="KW-0812">Transmembrane</keyword>
<feature type="domain" description="EAL" evidence="3">
    <location>
        <begin position="452"/>
        <end position="688"/>
    </location>
</feature>
<proteinExistence type="predicted"/>
<sequence>MSVVMYPALPVGSARSVGYDVIAVAAVGFAFLGLGRQRPAHRAGWLLVLLGFAGWVVGDLVYSAERGLFGITAYPAPSDAVYIGSYFVLAAGLQRMVRRRGQLRDLTPLLDAAIVATGAAVVAGVFVIAPIAHDSTLTMLGKLTSSLYPLADVVLVGILVRLWMTPGARTAAFRLLLGALGLTLSADVAWNVWSLSTGLVAGPWWQDSLWLGSYLLVAAATWSSSMHVVSEPAHGAVSNANPRRRLFVLAGGLMLPGVSLAADGLLHARILWQVVAVGSIVLSGLVLTRMAGLLTTVQAQAVQLAALARADGLTGAPNRRTWDHELSRACRSARDSGAPLVVALLDLDHFKSYNDTHGHQAGDRLLREAVSAWTDLLEVDQLLARYGGEEFAVLFPGRTEDDAYTLLQRLHAVTPHGQTFSAGLALWDPTTEPAAVIGAADAAMYDAKRSGRNRVVISERAGPYGALTDLTIVLQPLVHLADGETFGMEALSRFPDRDPVSAFADAYRDGRGFELEAAAITAALVHRTEGLLLSINVSLDALSSNEVLTCLPDDLAGIMLEVTEHSDLESWADLQPLLADLRHRGAIIAVDDWGQGYSNLDRLLRLQPEVVKLDISLVHGVQSAYHRATIRSITGWADEVGATVCAEGIETHDQWRQLRELGVHSGQGYLFGRPTAPTAPKSVSDTTPRGDPVDLPAAR</sequence>
<dbReference type="CDD" id="cd01949">
    <property type="entry name" value="GGDEF"/>
    <property type="match status" value="1"/>
</dbReference>
<dbReference type="AlphaFoldDB" id="A0A975Y207"/>
<feature type="transmembrane region" description="Helical" evidence="2">
    <location>
        <begin position="46"/>
        <end position="64"/>
    </location>
</feature>
<dbReference type="CDD" id="cd01948">
    <property type="entry name" value="EAL"/>
    <property type="match status" value="1"/>
</dbReference>
<dbReference type="InterPro" id="IPR000160">
    <property type="entry name" value="GGDEF_dom"/>
</dbReference>
<dbReference type="PROSITE" id="PS50887">
    <property type="entry name" value="GGDEF"/>
    <property type="match status" value="1"/>
</dbReference>
<dbReference type="InterPro" id="IPR001633">
    <property type="entry name" value="EAL_dom"/>
</dbReference>
<dbReference type="KEGG" id="nps:KRR39_10150"/>
<dbReference type="NCBIfam" id="TIGR00254">
    <property type="entry name" value="GGDEF"/>
    <property type="match status" value="1"/>
</dbReference>
<evidence type="ECO:0000256" key="1">
    <source>
        <dbReference type="SAM" id="MobiDB-lite"/>
    </source>
</evidence>
<feature type="transmembrane region" description="Helical" evidence="2">
    <location>
        <begin position="175"/>
        <end position="196"/>
    </location>
</feature>
<keyword evidence="2" id="KW-0472">Membrane</keyword>
<dbReference type="Pfam" id="PF00563">
    <property type="entry name" value="EAL"/>
    <property type="match status" value="1"/>
</dbReference>